<dbReference type="OrthoDB" id="3786792at2759"/>
<name>A0A6A5TMD6_9PLEO</name>
<reference evidence="1" key="1">
    <citation type="journal article" date="2020" name="Stud. Mycol.">
        <title>101 Dothideomycetes genomes: a test case for predicting lifestyles and emergence of pathogens.</title>
        <authorList>
            <person name="Haridas S."/>
            <person name="Albert R."/>
            <person name="Binder M."/>
            <person name="Bloem J."/>
            <person name="Labutti K."/>
            <person name="Salamov A."/>
            <person name="Andreopoulos B."/>
            <person name="Baker S."/>
            <person name="Barry K."/>
            <person name="Bills G."/>
            <person name="Bluhm B."/>
            <person name="Cannon C."/>
            <person name="Castanera R."/>
            <person name="Culley D."/>
            <person name="Daum C."/>
            <person name="Ezra D."/>
            <person name="Gonzalez J."/>
            <person name="Henrissat B."/>
            <person name="Kuo A."/>
            <person name="Liang C."/>
            <person name="Lipzen A."/>
            <person name="Lutzoni F."/>
            <person name="Magnuson J."/>
            <person name="Mondo S."/>
            <person name="Nolan M."/>
            <person name="Ohm R."/>
            <person name="Pangilinan J."/>
            <person name="Park H.-J."/>
            <person name="Ramirez L."/>
            <person name="Alfaro M."/>
            <person name="Sun H."/>
            <person name="Tritt A."/>
            <person name="Yoshinaga Y."/>
            <person name="Zwiers L.-H."/>
            <person name="Turgeon B."/>
            <person name="Goodwin S."/>
            <person name="Spatafora J."/>
            <person name="Crous P."/>
            <person name="Grigoriev I."/>
        </authorList>
    </citation>
    <scope>NUCLEOTIDE SEQUENCE</scope>
    <source>
        <strain evidence="1">CBS 675.92</strain>
    </source>
</reference>
<gene>
    <name evidence="1" type="ORF">CC80DRAFT_494454</name>
</gene>
<dbReference type="EMBL" id="ML977003">
    <property type="protein sequence ID" value="KAF1953558.1"/>
    <property type="molecule type" value="Genomic_DNA"/>
</dbReference>
<protein>
    <submittedName>
        <fullName evidence="1">Uncharacterized protein</fullName>
    </submittedName>
</protein>
<organism evidence="1 2">
    <name type="scientific">Byssothecium circinans</name>
    <dbReference type="NCBI Taxonomy" id="147558"/>
    <lineage>
        <taxon>Eukaryota</taxon>
        <taxon>Fungi</taxon>
        <taxon>Dikarya</taxon>
        <taxon>Ascomycota</taxon>
        <taxon>Pezizomycotina</taxon>
        <taxon>Dothideomycetes</taxon>
        <taxon>Pleosporomycetidae</taxon>
        <taxon>Pleosporales</taxon>
        <taxon>Massarineae</taxon>
        <taxon>Massarinaceae</taxon>
        <taxon>Byssothecium</taxon>
    </lineage>
</organism>
<keyword evidence="2" id="KW-1185">Reference proteome</keyword>
<accession>A0A6A5TMD6</accession>
<dbReference type="Proteomes" id="UP000800035">
    <property type="component" value="Unassembled WGS sequence"/>
</dbReference>
<evidence type="ECO:0000313" key="1">
    <source>
        <dbReference type="EMBL" id="KAF1953558.1"/>
    </source>
</evidence>
<sequence>MSGLSTFVCACNDGVLPVTLNPLAEAQASISRVAHSILFLPLLSRGIPLQRAETSSRLLLGLGIG</sequence>
<proteinExistence type="predicted"/>
<dbReference type="AlphaFoldDB" id="A0A6A5TMD6"/>
<evidence type="ECO:0000313" key="2">
    <source>
        <dbReference type="Proteomes" id="UP000800035"/>
    </source>
</evidence>